<dbReference type="Proteomes" id="UP000095283">
    <property type="component" value="Unplaced"/>
</dbReference>
<dbReference type="SUPFAM" id="SSF52540">
    <property type="entry name" value="P-loop containing nucleoside triphosphate hydrolases"/>
    <property type="match status" value="1"/>
</dbReference>
<keyword evidence="1" id="KW-1185">Reference proteome</keyword>
<dbReference type="Gene3D" id="1.20.58.1980">
    <property type="match status" value="1"/>
</dbReference>
<accession>A0A1I7XQ99</accession>
<dbReference type="GO" id="GO:0008017">
    <property type="term" value="F:microtubule binding"/>
    <property type="evidence" value="ECO:0007669"/>
    <property type="project" value="TreeGrafter"/>
</dbReference>
<dbReference type="PANTHER" id="PTHR47972">
    <property type="entry name" value="KINESIN-LIKE PROTEIN KLP-3"/>
    <property type="match status" value="1"/>
</dbReference>
<dbReference type="PANTHER" id="PTHR47972:SF28">
    <property type="entry name" value="KINESIN-LIKE PROTEIN KLP-3"/>
    <property type="match status" value="1"/>
</dbReference>
<protein>
    <submittedName>
        <fullName evidence="2">Kinesin motor domain-containing protein</fullName>
    </submittedName>
</protein>
<dbReference type="GO" id="GO:0015630">
    <property type="term" value="C:microtubule cytoskeleton"/>
    <property type="evidence" value="ECO:0007669"/>
    <property type="project" value="TreeGrafter"/>
</dbReference>
<dbReference type="WBParaSite" id="Hba_19645">
    <property type="protein sequence ID" value="Hba_19645"/>
    <property type="gene ID" value="Hba_19645"/>
</dbReference>
<organism evidence="1 2">
    <name type="scientific">Heterorhabditis bacteriophora</name>
    <name type="common">Entomopathogenic nematode worm</name>
    <dbReference type="NCBI Taxonomy" id="37862"/>
    <lineage>
        <taxon>Eukaryota</taxon>
        <taxon>Metazoa</taxon>
        <taxon>Ecdysozoa</taxon>
        <taxon>Nematoda</taxon>
        <taxon>Chromadorea</taxon>
        <taxon>Rhabditida</taxon>
        <taxon>Rhabditina</taxon>
        <taxon>Rhabditomorpha</taxon>
        <taxon>Strongyloidea</taxon>
        <taxon>Heterorhabditidae</taxon>
        <taxon>Heterorhabditis</taxon>
    </lineage>
</organism>
<proteinExistence type="predicted"/>
<dbReference type="AlphaFoldDB" id="A0A1I7XQ99"/>
<reference evidence="2" key="1">
    <citation type="submission" date="2016-11" db="UniProtKB">
        <authorList>
            <consortium name="WormBaseParasite"/>
        </authorList>
    </citation>
    <scope>IDENTIFICATION</scope>
</reference>
<evidence type="ECO:0000313" key="1">
    <source>
        <dbReference type="Proteomes" id="UP000095283"/>
    </source>
</evidence>
<sequence length="95" mass="10421">MNIESSRSHVIVRVVVTGKNNITDSITIDGDSKTLVIVHLSPETAHINESISSMNFAEKIGRIRNKGGSLRRDSVVRKSIGRKSLSGMDSFSPRK</sequence>
<dbReference type="InterPro" id="IPR027640">
    <property type="entry name" value="Kinesin-like_fam"/>
</dbReference>
<dbReference type="GO" id="GO:0003777">
    <property type="term" value="F:microtubule motor activity"/>
    <property type="evidence" value="ECO:0007669"/>
    <property type="project" value="InterPro"/>
</dbReference>
<name>A0A1I7XQ99_HETBA</name>
<dbReference type="InterPro" id="IPR027417">
    <property type="entry name" value="P-loop_NTPase"/>
</dbReference>
<evidence type="ECO:0000313" key="2">
    <source>
        <dbReference type="WBParaSite" id="Hba_19645"/>
    </source>
</evidence>
<dbReference type="GO" id="GO:0007018">
    <property type="term" value="P:microtubule-based movement"/>
    <property type="evidence" value="ECO:0007669"/>
    <property type="project" value="InterPro"/>
</dbReference>